<proteinExistence type="predicted"/>
<comment type="caution">
    <text evidence="2">The sequence shown here is derived from an EMBL/GenBank/DDBJ whole genome shotgun (WGS) entry which is preliminary data.</text>
</comment>
<feature type="non-terminal residue" evidence="2">
    <location>
        <position position="1"/>
    </location>
</feature>
<evidence type="ECO:0000256" key="1">
    <source>
        <dbReference type="SAM" id="MobiDB-lite"/>
    </source>
</evidence>
<gene>
    <name evidence="2" type="ORF">PGLA1383_LOCUS1618</name>
</gene>
<feature type="compositionally biased region" description="Low complexity" evidence="1">
    <location>
        <begin position="186"/>
        <end position="220"/>
    </location>
</feature>
<reference evidence="2" key="1">
    <citation type="submission" date="2021-02" db="EMBL/GenBank/DDBJ databases">
        <authorList>
            <person name="Dougan E. K."/>
            <person name="Rhodes N."/>
            <person name="Thang M."/>
            <person name="Chan C."/>
        </authorList>
    </citation>
    <scope>NUCLEOTIDE SEQUENCE</scope>
</reference>
<dbReference type="Proteomes" id="UP000654075">
    <property type="component" value="Unassembled WGS sequence"/>
</dbReference>
<feature type="compositionally biased region" description="Acidic residues" evidence="1">
    <location>
        <begin position="228"/>
        <end position="237"/>
    </location>
</feature>
<accession>A0A813D505</accession>
<dbReference type="EMBL" id="CAJNNV010000441">
    <property type="protein sequence ID" value="CAE8582623.1"/>
    <property type="molecule type" value="Genomic_DNA"/>
</dbReference>
<dbReference type="OrthoDB" id="429040at2759"/>
<protein>
    <submittedName>
        <fullName evidence="2">Uncharacterized protein</fullName>
    </submittedName>
</protein>
<sequence>LAEHWVSCYVALPLVGTVSVAYSTGVSVEFAELAPVLGSLAAANARRRPEVLDLLESGALMRTALQVFQVVDDGSGYLTWQGGGIQDFVTAVFCQYHLSLPSSSQVAVIYEKFAAGRQQPRINTSECLCLVDALFRATFYEEAVSNSEAPEKRQDDAALMAEMTAVAATATATAVAAVVSAASASRSPSRSQASVASPPRVQNQQQQQRQQQQQEQQQQQNHSQASVDEQDSGDLEAEQLYFQDVRAAKNTFLQQTNSIATSNKLPQQNDH</sequence>
<dbReference type="AlphaFoldDB" id="A0A813D505"/>
<name>A0A813D505_POLGL</name>
<keyword evidence="3" id="KW-1185">Reference proteome</keyword>
<feature type="region of interest" description="Disordered" evidence="1">
    <location>
        <begin position="186"/>
        <end position="241"/>
    </location>
</feature>
<evidence type="ECO:0000313" key="3">
    <source>
        <dbReference type="Proteomes" id="UP000654075"/>
    </source>
</evidence>
<evidence type="ECO:0000313" key="2">
    <source>
        <dbReference type="EMBL" id="CAE8582623.1"/>
    </source>
</evidence>
<organism evidence="2 3">
    <name type="scientific">Polarella glacialis</name>
    <name type="common">Dinoflagellate</name>
    <dbReference type="NCBI Taxonomy" id="89957"/>
    <lineage>
        <taxon>Eukaryota</taxon>
        <taxon>Sar</taxon>
        <taxon>Alveolata</taxon>
        <taxon>Dinophyceae</taxon>
        <taxon>Suessiales</taxon>
        <taxon>Suessiaceae</taxon>
        <taxon>Polarella</taxon>
    </lineage>
</organism>